<comment type="similarity">
    <text evidence="1 6">Belongs to the aldehyde dehydrogenase family.</text>
</comment>
<dbReference type="InterPro" id="IPR016162">
    <property type="entry name" value="Ald_DH_N"/>
</dbReference>
<evidence type="ECO:0000256" key="3">
    <source>
        <dbReference type="ARBA" id="ARBA00023002"/>
    </source>
</evidence>
<dbReference type="Gene3D" id="3.40.309.10">
    <property type="entry name" value="Aldehyde Dehydrogenase, Chain A, domain 2"/>
    <property type="match status" value="1"/>
</dbReference>
<evidence type="ECO:0000256" key="1">
    <source>
        <dbReference type="ARBA" id="ARBA00009986"/>
    </source>
</evidence>
<comment type="caution">
    <text evidence="8">The sequence shown here is derived from an EMBL/GenBank/DDBJ whole genome shotgun (WGS) entry which is preliminary data.</text>
</comment>
<dbReference type="AlphaFoldDB" id="A0ABD5SHE0"/>
<gene>
    <name evidence="8" type="ORF">ACFQE6_05145</name>
</gene>
<evidence type="ECO:0000256" key="2">
    <source>
        <dbReference type="ARBA" id="ARBA00011881"/>
    </source>
</evidence>
<dbReference type="Pfam" id="PF00171">
    <property type="entry name" value="Aldedh"/>
    <property type="match status" value="1"/>
</dbReference>
<dbReference type="Proteomes" id="UP001596383">
    <property type="component" value="Unassembled WGS sequence"/>
</dbReference>
<name>A0ABD5SHE0_9EURY</name>
<dbReference type="PROSITE" id="PS00687">
    <property type="entry name" value="ALDEHYDE_DEHYDR_GLU"/>
    <property type="match status" value="1"/>
</dbReference>
<accession>A0ABD5SHE0</accession>
<dbReference type="Gene3D" id="3.40.605.10">
    <property type="entry name" value="Aldehyde Dehydrogenase, Chain A, domain 1"/>
    <property type="match status" value="1"/>
</dbReference>
<dbReference type="RefSeq" id="WP_273737508.1">
    <property type="nucleotide sequence ID" value="NZ_JAQIVI010000081.1"/>
</dbReference>
<keyword evidence="3 6" id="KW-0560">Oxidoreductase</keyword>
<evidence type="ECO:0000259" key="7">
    <source>
        <dbReference type="Pfam" id="PF00171"/>
    </source>
</evidence>
<organism evidence="8 9">
    <name type="scientific">Natrinema soli</name>
    <dbReference type="NCBI Taxonomy" id="1930624"/>
    <lineage>
        <taxon>Archaea</taxon>
        <taxon>Methanobacteriati</taxon>
        <taxon>Methanobacteriota</taxon>
        <taxon>Stenosarchaea group</taxon>
        <taxon>Halobacteria</taxon>
        <taxon>Halobacteriales</taxon>
        <taxon>Natrialbaceae</taxon>
        <taxon>Natrinema</taxon>
    </lineage>
</organism>
<sequence length="493" mass="52711">MAQAPSEPYALETDWNYIYTNGEEKTPRGQDGLEVKNPATQESIAEVPDSTARDIDNAVAAAVEAQAEWAAMPPQARAEVIQKALGILQEKGDIIAENLVAEGGSTQFKAGVELEQLAPGIMAEAASFPTRMDGKHADSVIPNKENEVHREPQGVIGVISPWNFPFHLSMRAVAPALALGNAVVLKPDPHTPITGGLILAKLFEDAGLPSGVLNVVPGGAEAGARVVSNPDVDVISFTGSTEVGKQIGEVAGRNLKVQALELGGNNPQIVLEDAELDVALDAATFGSFMHQGQVCIKINRHIVHESIADEYTDRLTARAEGLTVGDPSNPDVEVGPIINESQRDQMMAFLEESIAQGATIETGGDKDDLYVEPTVLTDVSNEMPISCNEHFGPIAPIITFSDIEEAIAIANDTGYGLTSSVHTRDIQRGKSIAKRIEAGMVHLNDQPINDEPHIPFGGTKASGLGRYNTDAIIEEFTETKWISVQNEPREFPI</sequence>
<evidence type="ECO:0000256" key="4">
    <source>
        <dbReference type="ARBA" id="ARBA00023027"/>
    </source>
</evidence>
<evidence type="ECO:0000256" key="5">
    <source>
        <dbReference type="PROSITE-ProRule" id="PRU10007"/>
    </source>
</evidence>
<reference evidence="8 9" key="1">
    <citation type="journal article" date="2019" name="Int. J. Syst. Evol. Microbiol.">
        <title>The Global Catalogue of Microorganisms (GCM) 10K type strain sequencing project: providing services to taxonomists for standard genome sequencing and annotation.</title>
        <authorList>
            <consortium name="The Broad Institute Genomics Platform"/>
            <consortium name="The Broad Institute Genome Sequencing Center for Infectious Disease"/>
            <person name="Wu L."/>
            <person name="Ma J."/>
        </authorList>
    </citation>
    <scope>NUCLEOTIDE SEQUENCE [LARGE SCALE GENOMIC DNA]</scope>
    <source>
        <strain evidence="8 9">LMG 29247</strain>
    </source>
</reference>
<feature type="active site" evidence="5">
    <location>
        <position position="261"/>
    </location>
</feature>
<evidence type="ECO:0000313" key="9">
    <source>
        <dbReference type="Proteomes" id="UP001596383"/>
    </source>
</evidence>
<evidence type="ECO:0000256" key="6">
    <source>
        <dbReference type="RuleBase" id="RU003345"/>
    </source>
</evidence>
<protein>
    <submittedName>
        <fullName evidence="8">Aldehyde dehydrogenase family protein</fullName>
    </submittedName>
</protein>
<dbReference type="GO" id="GO:0016620">
    <property type="term" value="F:oxidoreductase activity, acting on the aldehyde or oxo group of donors, NAD or NADP as acceptor"/>
    <property type="evidence" value="ECO:0007669"/>
    <property type="project" value="UniProtKB-ARBA"/>
</dbReference>
<dbReference type="SUPFAM" id="SSF53720">
    <property type="entry name" value="ALDH-like"/>
    <property type="match status" value="1"/>
</dbReference>
<dbReference type="InterPro" id="IPR029510">
    <property type="entry name" value="Ald_DH_CS_GLU"/>
</dbReference>
<dbReference type="PANTHER" id="PTHR42986">
    <property type="entry name" value="BENZALDEHYDE DEHYDROGENASE YFMT"/>
    <property type="match status" value="1"/>
</dbReference>
<dbReference type="InterPro" id="IPR016163">
    <property type="entry name" value="Ald_DH_C"/>
</dbReference>
<keyword evidence="4" id="KW-0520">NAD</keyword>
<keyword evidence="9" id="KW-1185">Reference proteome</keyword>
<dbReference type="PANTHER" id="PTHR42986:SF1">
    <property type="entry name" value="BENZALDEHYDE DEHYDROGENASE YFMT"/>
    <property type="match status" value="1"/>
</dbReference>
<dbReference type="FunFam" id="3.40.605.10:FF:000007">
    <property type="entry name" value="NAD/NADP-dependent betaine aldehyde dehydrogenase"/>
    <property type="match status" value="1"/>
</dbReference>
<dbReference type="FunFam" id="3.40.309.10:FF:000009">
    <property type="entry name" value="Aldehyde dehydrogenase A"/>
    <property type="match status" value="1"/>
</dbReference>
<comment type="subunit">
    <text evidence="2">Homotetramer.</text>
</comment>
<dbReference type="InterPro" id="IPR016161">
    <property type="entry name" value="Ald_DH/histidinol_DH"/>
</dbReference>
<dbReference type="InterPro" id="IPR015590">
    <property type="entry name" value="Aldehyde_DH_dom"/>
</dbReference>
<evidence type="ECO:0000313" key="8">
    <source>
        <dbReference type="EMBL" id="MFC6764439.1"/>
    </source>
</evidence>
<proteinExistence type="inferred from homology"/>
<dbReference type="EMBL" id="JBHSWV010000081">
    <property type="protein sequence ID" value="MFC6764439.1"/>
    <property type="molecule type" value="Genomic_DNA"/>
</dbReference>
<dbReference type="CDD" id="cd07104">
    <property type="entry name" value="ALDH_BenzADH-like"/>
    <property type="match status" value="1"/>
</dbReference>
<feature type="domain" description="Aldehyde dehydrogenase" evidence="7">
    <location>
        <begin position="31"/>
        <end position="482"/>
    </location>
</feature>